<dbReference type="GO" id="GO:0010181">
    <property type="term" value="F:FMN binding"/>
    <property type="evidence" value="ECO:0007669"/>
    <property type="project" value="UniProtKB-UniRule"/>
</dbReference>
<comment type="catalytic activity">
    <reaction evidence="6">
        <text>2 a quinone + NADH + H(+) = 2 a 1,4-benzosemiquinone + NAD(+)</text>
        <dbReference type="Rhea" id="RHEA:65952"/>
        <dbReference type="ChEBI" id="CHEBI:15378"/>
        <dbReference type="ChEBI" id="CHEBI:57540"/>
        <dbReference type="ChEBI" id="CHEBI:57945"/>
        <dbReference type="ChEBI" id="CHEBI:132124"/>
        <dbReference type="ChEBI" id="CHEBI:134225"/>
    </reaction>
</comment>
<evidence type="ECO:0000256" key="1">
    <source>
        <dbReference type="ARBA" id="ARBA00022630"/>
    </source>
</evidence>
<dbReference type="Gene3D" id="3.40.50.360">
    <property type="match status" value="1"/>
</dbReference>
<dbReference type="PANTHER" id="PTHR43741:SF4">
    <property type="entry name" value="FMN-DEPENDENT NADH:QUINONE OXIDOREDUCTASE"/>
    <property type="match status" value="1"/>
</dbReference>
<dbReference type="PANTHER" id="PTHR43741">
    <property type="entry name" value="FMN-DEPENDENT NADH-AZOREDUCTASE 1"/>
    <property type="match status" value="1"/>
</dbReference>
<protein>
    <recommendedName>
        <fullName evidence="6">FMN dependent NADH:quinone oxidoreductase</fullName>
        <ecNumber evidence="6">1.6.5.-</ecNumber>
    </recommendedName>
    <alternativeName>
        <fullName evidence="6">Azo-dye reductase</fullName>
    </alternativeName>
    <alternativeName>
        <fullName evidence="6">FMN-dependent NADH-azo compound oxidoreductase</fullName>
    </alternativeName>
    <alternativeName>
        <fullName evidence="6">FMN-dependent NADH-azoreductase</fullName>
        <ecNumber evidence="6">1.7.1.17</ecNumber>
    </alternativeName>
</protein>
<dbReference type="GO" id="GO:0009055">
    <property type="term" value="F:electron transfer activity"/>
    <property type="evidence" value="ECO:0007669"/>
    <property type="project" value="UniProtKB-UniRule"/>
</dbReference>
<keyword evidence="4 6" id="KW-0520">NAD</keyword>
<gene>
    <name evidence="6" type="primary">azoR</name>
    <name evidence="8" type="ORF">BJY18_007144</name>
</gene>
<comment type="caution">
    <text evidence="6">Lacks conserved residue(s) required for the propagation of feature annotation.</text>
</comment>
<proteinExistence type="inferred from homology"/>
<dbReference type="EMBL" id="JACHMG010000001">
    <property type="protein sequence ID" value="MBB4689659.1"/>
    <property type="molecule type" value="Genomic_DNA"/>
</dbReference>
<name>A0A840J7G9_9PSEU</name>
<accession>A0A840J7G9</accession>
<evidence type="ECO:0000313" key="8">
    <source>
        <dbReference type="EMBL" id="MBB4689659.1"/>
    </source>
</evidence>
<sequence>MVTLLRLDTSIRTKGSVSREIADTLERAYLAQRSDGGIVRRDLGTNPIQADVWAPAAMARYTPEQEWTGATLPALAVARELADELIAADVVVIATPLYNYGVSQHLKAWVDMIIADDRFAPRTLPLPGKPVALVVARGGGYRAGAPKEGWDHATSWIVRILSEVWGADVTLIDTELTLADKAPDLLRFQDLAAELRASAHELAEKAGKDFGRIAT</sequence>
<dbReference type="InterPro" id="IPR023048">
    <property type="entry name" value="NADH:quinone_OxRdtase_FMN_depd"/>
</dbReference>
<dbReference type="EC" id="1.7.1.17" evidence="6"/>
<dbReference type="Pfam" id="PF02525">
    <property type="entry name" value="Flavodoxin_2"/>
    <property type="match status" value="1"/>
</dbReference>
<dbReference type="InterPro" id="IPR029039">
    <property type="entry name" value="Flavoprotein-like_sf"/>
</dbReference>
<evidence type="ECO:0000256" key="5">
    <source>
        <dbReference type="ARBA" id="ARBA00048542"/>
    </source>
</evidence>
<evidence type="ECO:0000256" key="4">
    <source>
        <dbReference type="ARBA" id="ARBA00023027"/>
    </source>
</evidence>
<dbReference type="HAMAP" id="MF_01216">
    <property type="entry name" value="Azoreductase_type1"/>
    <property type="match status" value="1"/>
</dbReference>
<comment type="function">
    <text evidence="6">Also exhibits azoreductase activity. Catalyzes the reductive cleavage of the azo bond in aromatic azo compounds to the corresponding amines.</text>
</comment>
<dbReference type="AlphaFoldDB" id="A0A840J7G9"/>
<comment type="function">
    <text evidence="6">Quinone reductase that provides resistance to thiol-specific stress caused by electrophilic quinones.</text>
</comment>
<dbReference type="SUPFAM" id="SSF52218">
    <property type="entry name" value="Flavoproteins"/>
    <property type="match status" value="1"/>
</dbReference>
<evidence type="ECO:0000259" key="7">
    <source>
        <dbReference type="Pfam" id="PF02525"/>
    </source>
</evidence>
<comment type="cofactor">
    <cofactor evidence="6">
        <name>FMN</name>
        <dbReference type="ChEBI" id="CHEBI:58210"/>
    </cofactor>
    <text evidence="6">Binds 1 FMN per subunit.</text>
</comment>
<comment type="similarity">
    <text evidence="6">Belongs to the azoreductase type 1 family.</text>
</comment>
<evidence type="ECO:0000256" key="2">
    <source>
        <dbReference type="ARBA" id="ARBA00022643"/>
    </source>
</evidence>
<keyword evidence="3 6" id="KW-0560">Oxidoreductase</keyword>
<dbReference type="EC" id="1.6.5.-" evidence="6"/>
<feature type="binding site" evidence="6">
    <location>
        <begin position="16"/>
        <end position="18"/>
    </location>
    <ligand>
        <name>FMN</name>
        <dbReference type="ChEBI" id="CHEBI:58210"/>
    </ligand>
</feature>
<keyword evidence="1 6" id="KW-0285">Flavoprotein</keyword>
<evidence type="ECO:0000313" key="9">
    <source>
        <dbReference type="Proteomes" id="UP000581769"/>
    </source>
</evidence>
<dbReference type="InterPro" id="IPR003680">
    <property type="entry name" value="Flavodoxin_fold"/>
</dbReference>
<dbReference type="GO" id="GO:0016655">
    <property type="term" value="F:oxidoreductase activity, acting on NAD(P)H, quinone or similar compound as acceptor"/>
    <property type="evidence" value="ECO:0007669"/>
    <property type="project" value="InterPro"/>
</dbReference>
<evidence type="ECO:0000256" key="6">
    <source>
        <dbReference type="HAMAP-Rule" id="MF_01216"/>
    </source>
</evidence>
<keyword evidence="9" id="KW-1185">Reference proteome</keyword>
<feature type="binding site" evidence="6">
    <location>
        <position position="10"/>
    </location>
    <ligand>
        <name>FMN</name>
        <dbReference type="ChEBI" id="CHEBI:58210"/>
    </ligand>
</feature>
<dbReference type="RefSeq" id="WP_184784152.1">
    <property type="nucleotide sequence ID" value="NZ_JACHMG010000001.1"/>
</dbReference>
<keyword evidence="2 6" id="KW-0288">FMN</keyword>
<reference evidence="8 9" key="1">
    <citation type="submission" date="2020-08" db="EMBL/GenBank/DDBJ databases">
        <title>Sequencing the genomes of 1000 actinobacteria strains.</title>
        <authorList>
            <person name="Klenk H.-P."/>
        </authorList>
    </citation>
    <scope>NUCLEOTIDE SEQUENCE [LARGE SCALE GENOMIC DNA]</scope>
    <source>
        <strain evidence="8 9">DSM 45859</strain>
    </source>
</reference>
<dbReference type="InterPro" id="IPR050104">
    <property type="entry name" value="FMN-dep_NADH:Q_OxRdtase_AzoR1"/>
</dbReference>
<comment type="caution">
    <text evidence="8">The sequence shown here is derived from an EMBL/GenBank/DDBJ whole genome shotgun (WGS) entry which is preliminary data.</text>
</comment>
<organism evidence="8 9">
    <name type="scientific">Amycolatopsis jiangsuensis</name>
    <dbReference type="NCBI Taxonomy" id="1181879"/>
    <lineage>
        <taxon>Bacteria</taxon>
        <taxon>Bacillati</taxon>
        <taxon>Actinomycetota</taxon>
        <taxon>Actinomycetes</taxon>
        <taxon>Pseudonocardiales</taxon>
        <taxon>Pseudonocardiaceae</taxon>
        <taxon>Amycolatopsis</taxon>
    </lineage>
</organism>
<evidence type="ECO:0000256" key="3">
    <source>
        <dbReference type="ARBA" id="ARBA00023002"/>
    </source>
</evidence>
<dbReference type="GO" id="GO:0016652">
    <property type="term" value="F:oxidoreductase activity, acting on NAD(P)H as acceptor"/>
    <property type="evidence" value="ECO:0007669"/>
    <property type="project" value="UniProtKB-UniRule"/>
</dbReference>
<comment type="catalytic activity">
    <reaction evidence="5">
        <text>N,N-dimethyl-1,4-phenylenediamine + anthranilate + 2 NAD(+) = 2-(4-dimethylaminophenyl)diazenylbenzoate + 2 NADH + 2 H(+)</text>
        <dbReference type="Rhea" id="RHEA:55872"/>
        <dbReference type="ChEBI" id="CHEBI:15378"/>
        <dbReference type="ChEBI" id="CHEBI:15783"/>
        <dbReference type="ChEBI" id="CHEBI:16567"/>
        <dbReference type="ChEBI" id="CHEBI:57540"/>
        <dbReference type="ChEBI" id="CHEBI:57945"/>
        <dbReference type="ChEBI" id="CHEBI:71579"/>
        <dbReference type="EC" id="1.7.1.17"/>
    </reaction>
    <physiologicalReaction direction="right-to-left" evidence="5">
        <dbReference type="Rhea" id="RHEA:55874"/>
    </physiologicalReaction>
</comment>
<dbReference type="Proteomes" id="UP000581769">
    <property type="component" value="Unassembled WGS sequence"/>
</dbReference>
<comment type="subunit">
    <text evidence="6">Homodimer.</text>
</comment>
<feature type="domain" description="Flavodoxin-like fold" evidence="7">
    <location>
        <begin position="4"/>
        <end position="168"/>
    </location>
</feature>